<proteinExistence type="predicted"/>
<name>A0A0L0CN22_LUCCU</name>
<gene>
    <name evidence="2" type="ORF">FF38_02985</name>
</gene>
<evidence type="ECO:0000256" key="1">
    <source>
        <dbReference type="SAM" id="MobiDB-lite"/>
    </source>
</evidence>
<evidence type="ECO:0000313" key="2">
    <source>
        <dbReference type="EMBL" id="KNC33612.1"/>
    </source>
</evidence>
<reference evidence="2 3" key="1">
    <citation type="journal article" date="2015" name="Nat. Commun.">
        <title>Lucilia cuprina genome unlocks parasitic fly biology to underpin future interventions.</title>
        <authorList>
            <person name="Anstead C.A."/>
            <person name="Korhonen P.K."/>
            <person name="Young N.D."/>
            <person name="Hall R.S."/>
            <person name="Jex A.R."/>
            <person name="Murali S.C."/>
            <person name="Hughes D.S."/>
            <person name="Lee S.F."/>
            <person name="Perry T."/>
            <person name="Stroehlein A.J."/>
            <person name="Ansell B.R."/>
            <person name="Breugelmans B."/>
            <person name="Hofmann A."/>
            <person name="Qu J."/>
            <person name="Dugan S."/>
            <person name="Lee S.L."/>
            <person name="Chao H."/>
            <person name="Dinh H."/>
            <person name="Han Y."/>
            <person name="Doddapaneni H.V."/>
            <person name="Worley K.C."/>
            <person name="Muzny D.M."/>
            <person name="Ioannidis P."/>
            <person name="Waterhouse R.M."/>
            <person name="Zdobnov E.M."/>
            <person name="James P.J."/>
            <person name="Bagnall N.H."/>
            <person name="Kotze A.C."/>
            <person name="Gibbs R.A."/>
            <person name="Richards S."/>
            <person name="Batterham P."/>
            <person name="Gasser R.B."/>
        </authorList>
    </citation>
    <scope>NUCLEOTIDE SEQUENCE [LARGE SCALE GENOMIC DNA]</scope>
    <source>
        <strain evidence="2 3">LS</strain>
        <tissue evidence="2">Full body</tissue>
    </source>
</reference>
<comment type="caution">
    <text evidence="2">The sequence shown here is derived from an EMBL/GenBank/DDBJ whole genome shotgun (WGS) entry which is preliminary data.</text>
</comment>
<feature type="region of interest" description="Disordered" evidence="1">
    <location>
        <begin position="160"/>
        <end position="181"/>
    </location>
</feature>
<organism evidence="2 3">
    <name type="scientific">Lucilia cuprina</name>
    <name type="common">Green bottle fly</name>
    <name type="synonym">Australian sheep blowfly</name>
    <dbReference type="NCBI Taxonomy" id="7375"/>
    <lineage>
        <taxon>Eukaryota</taxon>
        <taxon>Metazoa</taxon>
        <taxon>Ecdysozoa</taxon>
        <taxon>Arthropoda</taxon>
        <taxon>Hexapoda</taxon>
        <taxon>Insecta</taxon>
        <taxon>Pterygota</taxon>
        <taxon>Neoptera</taxon>
        <taxon>Endopterygota</taxon>
        <taxon>Diptera</taxon>
        <taxon>Brachycera</taxon>
        <taxon>Muscomorpha</taxon>
        <taxon>Oestroidea</taxon>
        <taxon>Calliphoridae</taxon>
        <taxon>Luciliinae</taxon>
        <taxon>Lucilia</taxon>
    </lineage>
</organism>
<dbReference type="AlphaFoldDB" id="A0A0L0CN22"/>
<accession>A0A0L0CN22</accession>
<protein>
    <submittedName>
        <fullName evidence="2">Uncharacterized protein</fullName>
    </submittedName>
</protein>
<feature type="compositionally biased region" description="Basic and acidic residues" evidence="1">
    <location>
        <begin position="168"/>
        <end position="181"/>
    </location>
</feature>
<sequence>MALSPTGTSKGVGISIGSSSRVLILSYMGGPSPCILRALKETTYSPVIWPLRSSSEGGSQCMVIEVELVTSKVTLFGGSEGVEENVFTFISFEGSPMPFLLKGTTVIVYSVKGLSSIYLVIFVPRFLCHWLETTSTGFLIGSIQLSVTKRGLTICATRSRGGPGRRFIRPEPKSPDEPTMA</sequence>
<evidence type="ECO:0000313" key="3">
    <source>
        <dbReference type="Proteomes" id="UP000037069"/>
    </source>
</evidence>
<dbReference type="Proteomes" id="UP000037069">
    <property type="component" value="Unassembled WGS sequence"/>
</dbReference>
<dbReference type="EMBL" id="JRES01000173">
    <property type="protein sequence ID" value="KNC33612.1"/>
    <property type="molecule type" value="Genomic_DNA"/>
</dbReference>
<keyword evidence="3" id="KW-1185">Reference proteome</keyword>